<organism evidence="1 2">
    <name type="scientific">Heliorestis convoluta</name>
    <dbReference type="NCBI Taxonomy" id="356322"/>
    <lineage>
        <taxon>Bacteria</taxon>
        <taxon>Bacillati</taxon>
        <taxon>Bacillota</taxon>
        <taxon>Clostridia</taxon>
        <taxon>Eubacteriales</taxon>
        <taxon>Heliobacteriaceae</taxon>
        <taxon>Heliorestis</taxon>
    </lineage>
</organism>
<reference evidence="2" key="1">
    <citation type="submission" date="2019-11" db="EMBL/GenBank/DDBJ databases">
        <title>Genome sequence of Heliorestis convoluta strain HH, an alkaliphilic and minimalistic phototrophic bacterium from a soda lake in Egypt.</title>
        <authorList>
            <person name="Dewey E.D."/>
            <person name="Stokes L.M."/>
            <person name="Burchell B.M."/>
            <person name="Shaffer K.N."/>
            <person name="Huntington A.M."/>
            <person name="Baker J.M."/>
            <person name="Nadendla S."/>
            <person name="Giglio M.G."/>
            <person name="Touchman J.W."/>
            <person name="Blankenship R.E."/>
            <person name="Madigan M.T."/>
            <person name="Sattley W.M."/>
        </authorList>
    </citation>
    <scope>NUCLEOTIDE SEQUENCE [LARGE SCALE GENOMIC DNA]</scope>
    <source>
        <strain evidence="2">HH</strain>
    </source>
</reference>
<accession>A0A5Q2MVY4</accession>
<protein>
    <submittedName>
        <fullName evidence="1">Uncharacterized protein</fullName>
    </submittedName>
</protein>
<dbReference type="KEGG" id="hcv:FTV88_0285"/>
<dbReference type="AlphaFoldDB" id="A0A5Q2MVY4"/>
<proteinExistence type="predicted"/>
<dbReference type="Proteomes" id="UP000366051">
    <property type="component" value="Chromosome"/>
</dbReference>
<evidence type="ECO:0000313" key="2">
    <source>
        <dbReference type="Proteomes" id="UP000366051"/>
    </source>
</evidence>
<sequence length="42" mass="5003">MAATFIFYKKRLYKPILLEYNFYGTSFLVAGKKQIQKEVIIQ</sequence>
<dbReference type="EMBL" id="CP045875">
    <property type="protein sequence ID" value="QGG46464.1"/>
    <property type="molecule type" value="Genomic_DNA"/>
</dbReference>
<keyword evidence="2" id="KW-1185">Reference proteome</keyword>
<gene>
    <name evidence="1" type="ORF">FTV88_0285</name>
</gene>
<evidence type="ECO:0000313" key="1">
    <source>
        <dbReference type="EMBL" id="QGG46464.1"/>
    </source>
</evidence>
<name>A0A5Q2MVY4_9FIRM</name>